<dbReference type="Gene3D" id="3.30.497.10">
    <property type="entry name" value="Antithrombin, subunit I, domain 2"/>
    <property type="match status" value="1"/>
</dbReference>
<dbReference type="GO" id="GO:0004867">
    <property type="term" value="F:serine-type endopeptidase inhibitor activity"/>
    <property type="evidence" value="ECO:0007669"/>
    <property type="project" value="InterPro"/>
</dbReference>
<proteinExistence type="inferred from homology"/>
<feature type="chain" id="PRO_5008056924" evidence="3">
    <location>
        <begin position="18"/>
        <end position="380"/>
    </location>
</feature>
<evidence type="ECO:0000313" key="6">
    <source>
        <dbReference type="Proteomes" id="UP000078046"/>
    </source>
</evidence>
<dbReference type="InterPro" id="IPR000215">
    <property type="entry name" value="Serpin_fam"/>
</dbReference>
<name>A0A177BCM0_9BILA</name>
<keyword evidence="6" id="KW-1185">Reference proteome</keyword>
<evidence type="ECO:0000259" key="4">
    <source>
        <dbReference type="SMART" id="SM00093"/>
    </source>
</evidence>
<dbReference type="InterPro" id="IPR036186">
    <property type="entry name" value="Serpin_sf"/>
</dbReference>
<evidence type="ECO:0000256" key="1">
    <source>
        <dbReference type="ARBA" id="ARBA00009500"/>
    </source>
</evidence>
<dbReference type="EMBL" id="LWCA01000012">
    <property type="protein sequence ID" value="OAF71965.1"/>
    <property type="molecule type" value="Genomic_DNA"/>
</dbReference>
<comment type="caution">
    <text evidence="5">The sequence shown here is derived from an EMBL/GenBank/DDBJ whole genome shotgun (WGS) entry which is preliminary data.</text>
</comment>
<accession>A0A177BCM0</accession>
<dbReference type="InterPro" id="IPR042185">
    <property type="entry name" value="Serpin_sf_2"/>
</dbReference>
<dbReference type="GO" id="GO:0005615">
    <property type="term" value="C:extracellular space"/>
    <property type="evidence" value="ECO:0007669"/>
    <property type="project" value="InterPro"/>
</dbReference>
<dbReference type="PANTHER" id="PTHR11461:SF211">
    <property type="entry name" value="GH10112P-RELATED"/>
    <property type="match status" value="1"/>
</dbReference>
<evidence type="ECO:0000256" key="3">
    <source>
        <dbReference type="SAM" id="SignalP"/>
    </source>
</evidence>
<dbReference type="SMART" id="SM00093">
    <property type="entry name" value="SERPIN"/>
    <property type="match status" value="1"/>
</dbReference>
<dbReference type="InterPro" id="IPR023796">
    <property type="entry name" value="Serpin_dom"/>
</dbReference>
<keyword evidence="3" id="KW-0732">Signal</keyword>
<organism evidence="5 6">
    <name type="scientific">Intoshia linei</name>
    <dbReference type="NCBI Taxonomy" id="1819745"/>
    <lineage>
        <taxon>Eukaryota</taxon>
        <taxon>Metazoa</taxon>
        <taxon>Spiralia</taxon>
        <taxon>Lophotrochozoa</taxon>
        <taxon>Mesozoa</taxon>
        <taxon>Orthonectida</taxon>
        <taxon>Rhopaluridae</taxon>
        <taxon>Intoshia</taxon>
    </lineage>
</organism>
<evidence type="ECO:0000256" key="2">
    <source>
        <dbReference type="RuleBase" id="RU000411"/>
    </source>
</evidence>
<gene>
    <name evidence="5" type="ORF">A3Q56_00256</name>
</gene>
<feature type="domain" description="Serpin" evidence="4">
    <location>
        <begin position="31"/>
        <end position="380"/>
    </location>
</feature>
<dbReference type="AlphaFoldDB" id="A0A177BCM0"/>
<dbReference type="CDD" id="cd00172">
    <property type="entry name" value="serpin"/>
    <property type="match status" value="1"/>
</dbReference>
<dbReference type="Pfam" id="PF00079">
    <property type="entry name" value="Serpin"/>
    <property type="match status" value="1"/>
</dbReference>
<comment type="similarity">
    <text evidence="1 2">Belongs to the serpin family.</text>
</comment>
<feature type="signal peptide" evidence="3">
    <location>
        <begin position="1"/>
        <end position="17"/>
    </location>
</feature>
<reference evidence="5 6" key="1">
    <citation type="submission" date="2016-04" db="EMBL/GenBank/DDBJ databases">
        <title>The genome of Intoshia linei affirms orthonectids as highly simplified spiralians.</title>
        <authorList>
            <person name="Mikhailov K.V."/>
            <person name="Slusarev G.S."/>
            <person name="Nikitin M.A."/>
            <person name="Logacheva M.D."/>
            <person name="Penin A."/>
            <person name="Aleoshin V."/>
            <person name="Panchin Y.V."/>
        </authorList>
    </citation>
    <scope>NUCLEOTIDE SEQUENCE [LARGE SCALE GENOMIC DNA]</scope>
    <source>
        <strain evidence="5">Intl2013</strain>
        <tissue evidence="5">Whole animal</tissue>
    </source>
</reference>
<dbReference type="SUPFAM" id="SSF56574">
    <property type="entry name" value="Serpins"/>
    <property type="match status" value="1"/>
</dbReference>
<protein>
    <submittedName>
        <fullName evidence="5">Serine protease inhibitor 3/4</fullName>
    </submittedName>
</protein>
<sequence>MFKILSILVATLVCINSILFKTGSTKKDVHSVIMQTLVENSHDDNLCFSQLSMDMVLSMIYYGVPSMARSEFLQFNNIGKSFEWLSNLKNEIMLSNDIKFEMINKFYISFGYYIKPCYLKSLFDIGIDYDNVETMDFTKKEEVDKINEVVSKITHNEINDLVPEGAILPGVRSVIINAISMKAAFKQPFDKNLTSKRKFTSMGLDEVTQVDTMYINATFKHFQNEKFNIVEIPYSLNGLSLLIVQPLECLRDNDWIGVFETGAKVGPVSLFLPKFNVTSKMNLKNLLINVGIKKVFGINANLGLLSNEHVFVCQGFHMATLEVDETAPSSINEFNVDIESIHGTQSTPTEIRIDSTFYAYVVYESNNDKRVVFNSLIQKL</sequence>
<dbReference type="InterPro" id="IPR042178">
    <property type="entry name" value="Serpin_sf_1"/>
</dbReference>
<evidence type="ECO:0000313" key="5">
    <source>
        <dbReference type="EMBL" id="OAF71965.1"/>
    </source>
</evidence>
<dbReference type="Gene3D" id="2.30.39.10">
    <property type="entry name" value="Alpha-1-antitrypsin, domain 1"/>
    <property type="match status" value="1"/>
</dbReference>
<dbReference type="OrthoDB" id="671595at2759"/>
<dbReference type="PANTHER" id="PTHR11461">
    <property type="entry name" value="SERINE PROTEASE INHIBITOR, SERPIN"/>
    <property type="match status" value="1"/>
</dbReference>
<dbReference type="Proteomes" id="UP000078046">
    <property type="component" value="Unassembled WGS sequence"/>
</dbReference>